<gene>
    <name evidence="1" type="ORF">EDL96_13220</name>
</gene>
<keyword evidence="2" id="KW-1185">Reference proteome</keyword>
<accession>A0A3N3ZQD4</accession>
<organism evidence="1 2">
    <name type="scientific">Kocuria soli</name>
    <dbReference type="NCBI Taxonomy" id="2485125"/>
    <lineage>
        <taxon>Bacteria</taxon>
        <taxon>Bacillati</taxon>
        <taxon>Actinomycetota</taxon>
        <taxon>Actinomycetes</taxon>
        <taxon>Micrococcales</taxon>
        <taxon>Micrococcaceae</taxon>
        <taxon>Kocuria</taxon>
    </lineage>
</organism>
<reference evidence="1 2" key="1">
    <citation type="submission" date="2018-10" db="EMBL/GenBank/DDBJ databases">
        <title>Kocuria sp. M5W7-7, whole genome shotgun sequence.</title>
        <authorList>
            <person name="Tuo L."/>
        </authorList>
    </citation>
    <scope>NUCLEOTIDE SEQUENCE [LARGE SCALE GENOMIC DNA]</scope>
    <source>
        <strain evidence="1 2">M5W7-7</strain>
    </source>
</reference>
<comment type="caution">
    <text evidence="1">The sequence shown here is derived from an EMBL/GenBank/DDBJ whole genome shotgun (WGS) entry which is preliminary data.</text>
</comment>
<dbReference type="Proteomes" id="UP000270616">
    <property type="component" value="Unassembled WGS sequence"/>
</dbReference>
<evidence type="ECO:0000313" key="1">
    <source>
        <dbReference type="EMBL" id="ROZ61493.1"/>
    </source>
</evidence>
<dbReference type="AlphaFoldDB" id="A0A3N3ZQD4"/>
<dbReference type="EMBL" id="RKMF01000025">
    <property type="protein sequence ID" value="ROZ61493.1"/>
    <property type="molecule type" value="Genomic_DNA"/>
</dbReference>
<sequence length="148" mass="16537">MIFTAQAEREEAEDSVEALRTRVKAVLMANDDSTADELITRLTRAQDKAKDISYEWTRKELSLCNETARSEDRIREAHEALTLAQQLGGQPETYEEIFQAFDVAIGSGQGMIVDIDDGGRTELSHDELAEFKDEIQMGEGISVLALTR</sequence>
<protein>
    <submittedName>
        <fullName evidence="1">Uncharacterized protein</fullName>
    </submittedName>
</protein>
<evidence type="ECO:0000313" key="2">
    <source>
        <dbReference type="Proteomes" id="UP000270616"/>
    </source>
</evidence>
<name>A0A3N3ZQD4_9MICC</name>
<proteinExistence type="predicted"/>